<accession>A0A1R4GLX3</accession>
<proteinExistence type="predicted"/>
<keyword evidence="4" id="KW-1185">Reference proteome</keyword>
<name>A0A1R4GLX3_9MICC</name>
<dbReference type="InterPro" id="IPR035985">
    <property type="entry name" value="Ubiquitin-activating_enz"/>
</dbReference>
<evidence type="ECO:0000313" key="4">
    <source>
        <dbReference type="Proteomes" id="UP000195913"/>
    </source>
</evidence>
<dbReference type="Proteomes" id="UP000195913">
    <property type="component" value="Unassembled WGS sequence"/>
</dbReference>
<reference evidence="3 4" key="1">
    <citation type="submission" date="2017-02" db="EMBL/GenBank/DDBJ databases">
        <authorList>
            <person name="Peterson S.W."/>
        </authorList>
    </citation>
    <scope>NUCLEOTIDE SEQUENCE [LARGE SCALE GENOMIC DNA]</scope>
    <source>
        <strain evidence="3 4">B Ar 00.02</strain>
    </source>
</reference>
<feature type="region of interest" description="Disordered" evidence="1">
    <location>
        <begin position="283"/>
        <end position="302"/>
    </location>
</feature>
<evidence type="ECO:0000313" key="3">
    <source>
        <dbReference type="EMBL" id="SJM69075.1"/>
    </source>
</evidence>
<protein>
    <submittedName>
        <fullName evidence="3">UBA/THIF-type NAD/FAD binding protein</fullName>
    </submittedName>
</protein>
<feature type="domain" description="THIF-type NAD/FAD binding fold" evidence="2">
    <location>
        <begin position="142"/>
        <end position="359"/>
    </location>
</feature>
<sequence>METRIPAHRTCQDIPTGTLPEESLEAKMHIIPGLQIVSLTETSLRIGPPGSGLWMDGLTAADQKYIQWLATEEGTTLAAPPPDSASADPGPRRRRELFGLLAPVLEDSSRLPGALGASLVPDVNAYSVAYTSSAGPLIRNRSRSSVRIHGLGRCGQMIASLLAASGIGALYLNDQHPVHAGDVGTGPLRMADLGKSRTVALAHRLGQQWPRTRLSGWTPGTDASGVGAQLTVVTACDALSEAWAARLAGSRMPHLPVVFGPAWARVGPLVIPGLTTCLDCAQPPPGAPREGPRAVGTPRPDSSTAELALSCAAAGLATVQILMLLDGINVPSTADAVLMIDLATGGVRRVPVQPRSDCTCMVPAA</sequence>
<dbReference type="GO" id="GO:0008641">
    <property type="term" value="F:ubiquitin-like modifier activating enzyme activity"/>
    <property type="evidence" value="ECO:0007669"/>
    <property type="project" value="InterPro"/>
</dbReference>
<dbReference type="EMBL" id="FUHW01000038">
    <property type="protein sequence ID" value="SJM69075.1"/>
    <property type="molecule type" value="Genomic_DNA"/>
</dbReference>
<evidence type="ECO:0000259" key="2">
    <source>
        <dbReference type="Pfam" id="PF00899"/>
    </source>
</evidence>
<dbReference type="SUPFAM" id="SSF69572">
    <property type="entry name" value="Activating enzymes of the ubiquitin-like proteins"/>
    <property type="match status" value="1"/>
</dbReference>
<dbReference type="Pfam" id="PF00899">
    <property type="entry name" value="ThiF"/>
    <property type="match status" value="1"/>
</dbReference>
<dbReference type="InterPro" id="IPR000594">
    <property type="entry name" value="ThiF_NAD_FAD-bd"/>
</dbReference>
<evidence type="ECO:0000256" key="1">
    <source>
        <dbReference type="SAM" id="MobiDB-lite"/>
    </source>
</evidence>
<dbReference type="AlphaFoldDB" id="A0A1R4GLX3"/>
<dbReference type="Gene3D" id="3.40.50.720">
    <property type="entry name" value="NAD(P)-binding Rossmann-like Domain"/>
    <property type="match status" value="1"/>
</dbReference>
<gene>
    <name evidence="3" type="ORF">FM101_11510</name>
</gene>
<organism evidence="3 4">
    <name type="scientific">Arthrobacter rhombi</name>
    <dbReference type="NCBI Taxonomy" id="71253"/>
    <lineage>
        <taxon>Bacteria</taxon>
        <taxon>Bacillati</taxon>
        <taxon>Actinomycetota</taxon>
        <taxon>Actinomycetes</taxon>
        <taxon>Micrococcales</taxon>
        <taxon>Micrococcaceae</taxon>
        <taxon>Arthrobacter</taxon>
    </lineage>
</organism>